<protein>
    <submittedName>
        <fullName evidence="2">Uncharacterized protein</fullName>
    </submittedName>
</protein>
<dbReference type="EMBL" id="LR877146">
    <property type="protein sequence ID" value="CAD2213570.1"/>
    <property type="molecule type" value="Genomic_DNA"/>
</dbReference>
<reference evidence="2 3" key="1">
    <citation type="submission" date="2020-08" db="EMBL/GenBank/DDBJ databases">
        <authorList>
            <person name="Newling K."/>
            <person name="Davey J."/>
            <person name="Forrester S."/>
        </authorList>
    </citation>
    <scope>NUCLEOTIDE SEQUENCE [LARGE SCALE GENOMIC DNA]</scope>
    <source>
        <strain evidence="3">Crithidia deanei Carvalho (ATCC PRA-265)</strain>
    </source>
</reference>
<proteinExistence type="predicted"/>
<feature type="compositionally biased region" description="Basic residues" evidence="1">
    <location>
        <begin position="197"/>
        <end position="207"/>
    </location>
</feature>
<feature type="compositionally biased region" description="Polar residues" evidence="1">
    <location>
        <begin position="62"/>
        <end position="87"/>
    </location>
</feature>
<dbReference type="VEuPathDB" id="TriTrypDB:ADEAN_000101300"/>
<feature type="region of interest" description="Disordered" evidence="1">
    <location>
        <begin position="26"/>
        <end position="87"/>
    </location>
</feature>
<dbReference type="AlphaFoldDB" id="A0A7G2C1H4"/>
<evidence type="ECO:0000313" key="2">
    <source>
        <dbReference type="EMBL" id="CAD2213570.1"/>
    </source>
</evidence>
<evidence type="ECO:0000313" key="3">
    <source>
        <dbReference type="Proteomes" id="UP000515908"/>
    </source>
</evidence>
<feature type="compositionally biased region" description="Polar residues" evidence="1">
    <location>
        <begin position="29"/>
        <end position="38"/>
    </location>
</feature>
<evidence type="ECO:0000256" key="1">
    <source>
        <dbReference type="SAM" id="MobiDB-lite"/>
    </source>
</evidence>
<feature type="region of interest" description="Disordered" evidence="1">
    <location>
        <begin position="181"/>
        <end position="216"/>
    </location>
</feature>
<organism evidence="2 3">
    <name type="scientific">Angomonas deanei</name>
    <dbReference type="NCBI Taxonomy" id="59799"/>
    <lineage>
        <taxon>Eukaryota</taxon>
        <taxon>Discoba</taxon>
        <taxon>Euglenozoa</taxon>
        <taxon>Kinetoplastea</taxon>
        <taxon>Metakinetoplastina</taxon>
        <taxon>Trypanosomatida</taxon>
        <taxon>Trypanosomatidae</taxon>
        <taxon>Strigomonadinae</taxon>
        <taxon>Angomonas</taxon>
    </lineage>
</organism>
<feature type="compositionally biased region" description="Polar residues" evidence="1">
    <location>
        <begin position="1"/>
        <end position="16"/>
    </location>
</feature>
<accession>A0A7G2C1H4</accession>
<dbReference type="Proteomes" id="UP000515908">
    <property type="component" value="Chromosome 02"/>
</dbReference>
<sequence length="216" mass="23704">MKRTNNYVGETPSRNTLLVVAEAPPPTVSLDTIQQQKPHYQRPPPLAQSSNATRDRQPLGKHQTTTPCSRATGRENSPCSTADSPQSLPYSWTTTYDYETPNERRRRWLEQNTFGPVLQSEGGNTISTSTPYTYKNPEDIWGARPAVVGKSLFKDSTNTLSESEIVIGNTPANHNAVKAKVEKETTTGTQPPAASHHAPHVKAKGRALRAVVSDDD</sequence>
<name>A0A7G2C1H4_9TRYP</name>
<feature type="region of interest" description="Disordered" evidence="1">
    <location>
        <begin position="1"/>
        <end position="20"/>
    </location>
</feature>
<keyword evidence="3" id="KW-1185">Reference proteome</keyword>
<gene>
    <name evidence="2" type="ORF">ADEAN_000101300</name>
</gene>